<dbReference type="SUPFAM" id="SSF160964">
    <property type="entry name" value="MalF N-terminal region-like"/>
    <property type="match status" value="1"/>
</dbReference>
<dbReference type="InterPro" id="IPR000515">
    <property type="entry name" value="MetI-like"/>
</dbReference>
<dbReference type="Proteomes" id="UP000231586">
    <property type="component" value="Unassembled WGS sequence"/>
</dbReference>
<keyword evidence="10" id="KW-1185">Reference proteome</keyword>
<keyword evidence="4 7" id="KW-0812">Transmembrane</keyword>
<feature type="transmembrane region" description="Helical" evidence="7">
    <location>
        <begin position="95"/>
        <end position="121"/>
    </location>
</feature>
<protein>
    <submittedName>
        <fullName evidence="9">N,N'-diacetylchitobiose transport system permease protein</fullName>
    </submittedName>
</protein>
<keyword evidence="6 7" id="KW-0472">Membrane</keyword>
<feature type="transmembrane region" description="Helical" evidence="7">
    <location>
        <begin position="295"/>
        <end position="317"/>
    </location>
</feature>
<evidence type="ECO:0000256" key="6">
    <source>
        <dbReference type="ARBA" id="ARBA00023136"/>
    </source>
</evidence>
<evidence type="ECO:0000259" key="8">
    <source>
        <dbReference type="PROSITE" id="PS50928"/>
    </source>
</evidence>
<dbReference type="CDD" id="cd06261">
    <property type="entry name" value="TM_PBP2"/>
    <property type="match status" value="1"/>
</dbReference>
<dbReference type="Gene3D" id="1.10.3720.10">
    <property type="entry name" value="MetI-like"/>
    <property type="match status" value="1"/>
</dbReference>
<proteinExistence type="inferred from homology"/>
<dbReference type="PROSITE" id="PS50928">
    <property type="entry name" value="ABC_TM1"/>
    <property type="match status" value="1"/>
</dbReference>
<dbReference type="EMBL" id="PGTZ01000006">
    <property type="protein sequence ID" value="PJI94536.1"/>
    <property type="molecule type" value="Genomic_DNA"/>
</dbReference>
<evidence type="ECO:0000256" key="2">
    <source>
        <dbReference type="ARBA" id="ARBA00022448"/>
    </source>
</evidence>
<feature type="transmembrane region" description="Helical" evidence="7">
    <location>
        <begin position="188"/>
        <end position="213"/>
    </location>
</feature>
<feature type="transmembrane region" description="Helical" evidence="7">
    <location>
        <begin position="234"/>
        <end position="258"/>
    </location>
</feature>
<dbReference type="OrthoDB" id="9804439at2"/>
<comment type="similarity">
    <text evidence="7">Belongs to the binding-protein-dependent transport system permease family.</text>
</comment>
<dbReference type="GO" id="GO:0005886">
    <property type="term" value="C:plasma membrane"/>
    <property type="evidence" value="ECO:0007669"/>
    <property type="project" value="UniProtKB-SubCell"/>
</dbReference>
<dbReference type="PANTHER" id="PTHR43005:SF1">
    <property type="entry name" value="SPERMIDINE_PUTRESCINE TRANSPORT SYSTEM PERMEASE PROTEIN"/>
    <property type="match status" value="1"/>
</dbReference>
<feature type="domain" description="ABC transmembrane type-1" evidence="8">
    <location>
        <begin position="99"/>
        <end position="316"/>
    </location>
</feature>
<dbReference type="RefSeq" id="WP_100348554.1">
    <property type="nucleotide sequence ID" value="NZ_PGTZ01000006.1"/>
</dbReference>
<evidence type="ECO:0000256" key="3">
    <source>
        <dbReference type="ARBA" id="ARBA00022475"/>
    </source>
</evidence>
<dbReference type="PANTHER" id="PTHR43005">
    <property type="entry name" value="BLR7065 PROTEIN"/>
    <property type="match status" value="1"/>
</dbReference>
<evidence type="ECO:0000313" key="10">
    <source>
        <dbReference type="Proteomes" id="UP000231586"/>
    </source>
</evidence>
<evidence type="ECO:0000256" key="1">
    <source>
        <dbReference type="ARBA" id="ARBA00004651"/>
    </source>
</evidence>
<dbReference type="SUPFAM" id="SSF161098">
    <property type="entry name" value="MetI-like"/>
    <property type="match status" value="1"/>
</dbReference>
<gene>
    <name evidence="9" type="ORF">CLV34_0379</name>
</gene>
<feature type="transmembrane region" description="Helical" evidence="7">
    <location>
        <begin position="133"/>
        <end position="157"/>
    </location>
</feature>
<comment type="caution">
    <text evidence="9">The sequence shown here is derived from an EMBL/GenBank/DDBJ whole genome shotgun (WGS) entry which is preliminary data.</text>
</comment>
<evidence type="ECO:0000313" key="9">
    <source>
        <dbReference type="EMBL" id="PJI94536.1"/>
    </source>
</evidence>
<feature type="transmembrane region" description="Helical" evidence="7">
    <location>
        <begin position="36"/>
        <end position="62"/>
    </location>
</feature>
<dbReference type="AlphaFoldDB" id="A0A2M8WUK2"/>
<evidence type="ECO:0000256" key="4">
    <source>
        <dbReference type="ARBA" id="ARBA00022692"/>
    </source>
</evidence>
<organism evidence="9 10">
    <name type="scientific">Luteimicrobium subarcticum</name>
    <dbReference type="NCBI Taxonomy" id="620910"/>
    <lineage>
        <taxon>Bacteria</taxon>
        <taxon>Bacillati</taxon>
        <taxon>Actinomycetota</taxon>
        <taxon>Actinomycetes</taxon>
        <taxon>Micrococcales</taxon>
        <taxon>Luteimicrobium</taxon>
    </lineage>
</organism>
<dbReference type="InterPro" id="IPR035906">
    <property type="entry name" value="MetI-like_sf"/>
</dbReference>
<accession>A0A2M8WUK2</accession>
<name>A0A2M8WUK2_9MICO</name>
<comment type="subcellular location">
    <subcellularLocation>
        <location evidence="1 7">Cell membrane</location>
        <topology evidence="1 7">Multi-pass membrane protein</topology>
    </subcellularLocation>
</comment>
<keyword evidence="5 7" id="KW-1133">Transmembrane helix</keyword>
<keyword evidence="2 7" id="KW-0813">Transport</keyword>
<dbReference type="Pfam" id="PF00528">
    <property type="entry name" value="BPD_transp_1"/>
    <property type="match status" value="1"/>
</dbReference>
<reference evidence="9 10" key="1">
    <citation type="submission" date="2017-11" db="EMBL/GenBank/DDBJ databases">
        <title>Genomic Encyclopedia of Archaeal and Bacterial Type Strains, Phase II (KMG-II): From Individual Species to Whole Genera.</title>
        <authorList>
            <person name="Goeker M."/>
        </authorList>
    </citation>
    <scope>NUCLEOTIDE SEQUENCE [LARGE SCALE GENOMIC DNA]</scope>
    <source>
        <strain evidence="9 10">DSM 22413</strain>
    </source>
</reference>
<keyword evidence="3" id="KW-1003">Cell membrane</keyword>
<dbReference type="GO" id="GO:0055085">
    <property type="term" value="P:transmembrane transport"/>
    <property type="evidence" value="ECO:0007669"/>
    <property type="project" value="InterPro"/>
</dbReference>
<evidence type="ECO:0000256" key="7">
    <source>
        <dbReference type="RuleBase" id="RU363032"/>
    </source>
</evidence>
<evidence type="ECO:0000256" key="5">
    <source>
        <dbReference type="ARBA" id="ARBA00022989"/>
    </source>
</evidence>
<sequence>MNTPTADESAGEGTAAVALIAPRQPRGSRRKNGASIAPWALVSPAGLVMVLLTVVPIVYLVYTSFTNTNQRTLFTGAYQSVGFDNYTEIFQDADFWAALARTVVFTAAMVLGSVIIGMFLSNVLVRASTVMRYVLTVVLIFAWAMPNVASSQVWNWLFQPGYGILNWFLTQLHVFGDMTQTNWAQNTWLGFTMIWLLVVWQAVPFIALTLYAAQSQVDPAYYEAARLDGASERRIYFAITIRFLAPTLLLISILSIIWDFNVFNQIWLLTQGGPDDTTSTLGVWNFKQAFVGFKIGLGSATAVVTTILLMIFTGFYIRRLLRSGEDL</sequence>